<gene>
    <name evidence="1" type="ORF">QYT958_LOCUS48920</name>
</gene>
<reference evidence="1" key="1">
    <citation type="submission" date="2021-02" db="EMBL/GenBank/DDBJ databases">
        <authorList>
            <person name="Nowell W R."/>
        </authorList>
    </citation>
    <scope>NUCLEOTIDE SEQUENCE</scope>
</reference>
<dbReference type="Proteomes" id="UP000663848">
    <property type="component" value="Unassembled WGS sequence"/>
</dbReference>
<evidence type="ECO:0000313" key="2">
    <source>
        <dbReference type="Proteomes" id="UP000663848"/>
    </source>
</evidence>
<comment type="caution">
    <text evidence="1">The sequence shown here is derived from an EMBL/GenBank/DDBJ whole genome shotgun (WGS) entry which is preliminary data.</text>
</comment>
<evidence type="ECO:0000313" key="1">
    <source>
        <dbReference type="EMBL" id="CAF5156605.1"/>
    </source>
</evidence>
<name>A0A822GVA4_9BILA</name>
<protein>
    <submittedName>
        <fullName evidence="1">Uncharacterized protein</fullName>
    </submittedName>
</protein>
<dbReference type="AlphaFoldDB" id="A0A822GVA4"/>
<feature type="non-terminal residue" evidence="1">
    <location>
        <position position="47"/>
    </location>
</feature>
<dbReference type="EMBL" id="CAJOBR010105917">
    <property type="protein sequence ID" value="CAF5156605.1"/>
    <property type="molecule type" value="Genomic_DNA"/>
</dbReference>
<sequence>MQYFLDGNPDYWLFIPQRLTDNEEQQQEREITFDDDHHHPYQFANDI</sequence>
<accession>A0A822GVA4</accession>
<organism evidence="1 2">
    <name type="scientific">Rotaria socialis</name>
    <dbReference type="NCBI Taxonomy" id="392032"/>
    <lineage>
        <taxon>Eukaryota</taxon>
        <taxon>Metazoa</taxon>
        <taxon>Spiralia</taxon>
        <taxon>Gnathifera</taxon>
        <taxon>Rotifera</taxon>
        <taxon>Eurotatoria</taxon>
        <taxon>Bdelloidea</taxon>
        <taxon>Philodinida</taxon>
        <taxon>Philodinidae</taxon>
        <taxon>Rotaria</taxon>
    </lineage>
</organism>
<proteinExistence type="predicted"/>